<evidence type="ECO:0000313" key="2">
    <source>
        <dbReference type="EMBL" id="EAY10692.1"/>
    </source>
</evidence>
<dbReference type="VEuPathDB" id="TrichDB:TVAG_364150"/>
<dbReference type="OrthoDB" id="26681at2759"/>
<gene>
    <name evidence="2" type="ORF">TVAG_364150</name>
</gene>
<organism evidence="2 3">
    <name type="scientific">Trichomonas vaginalis (strain ATCC PRA-98 / G3)</name>
    <dbReference type="NCBI Taxonomy" id="412133"/>
    <lineage>
        <taxon>Eukaryota</taxon>
        <taxon>Metamonada</taxon>
        <taxon>Parabasalia</taxon>
        <taxon>Trichomonadida</taxon>
        <taxon>Trichomonadidae</taxon>
        <taxon>Trichomonas</taxon>
    </lineage>
</organism>
<keyword evidence="3" id="KW-1185">Reference proteome</keyword>
<sequence length="2282" mass="264192">MKGWFSNKFERGENDNHQTERVIYRDKLILQYTNEVLQSYIPNTPKSINIKVLLQVSSRINYIIANVKTENKPKSKELDVIVDLINPLFDSLQILLSKSNEIQIILNCIYNITFMLEIPPEINNVSNSISALIILYSIKSENAELIDRILVLYLRSRQFIQELANVDFFSFIISSLFTKDTYVSGLVWFIGQFSVFTRNINFSYSELASITLIFISCISQGEIPSNNIGFAIKFFVSFSKLFRDPDPISYFLNNSGITILSKHCNKEMFSLCLATLVYMSDTEKNQILDFIKANYMQNNDRMIYAEAFKILFMNEDSNISYIDKYWNILDIFCVDIDNSQLVKCLVDCLLWISYRKYEKCLQFSILFFKFIDKEFVETKTQTLFFDLLIFSIDRSNFESISDEILNFLKEAQNFDNLLQIQSFQGLIKHLYCIADKTQFKVQIIVILFLRNASSELIGRTFALEISINTMQEVMQIMQKRFNDKIEILYFAFQASQECASIFWRYGGFAWLDVFPSIDPELYSKLLKVSLNNLSEKDANNWVQSIPLTHKLLKMDSSLLNELCITENRIRIPSLLPFAKSDINFANADLYLASEDGVTSFIKLGIYESPLLDKMANLNLNYGNFVNLLENHKDLSRMIDENISFPMFEFRGGMKSFISIQKKCLGFSFWMKSDRDKLFCEIFSSKSVRGELVSGLFTFFVNEESFHIQIDNKKWFLVTFQLNLTENSAIFGINDLVQIVHMKGHIDCLDDLVIGSKERENTNFWYISSQISLFSENFDVKDVFRRGFNYLDGSKTDFITPFDTDLVLKDVVLMKGTGFPWFLSQQCNIYRLFNLIMENKNTEMYFNAMVKLFVTFHDLDIELLLIPMKKFDFSEEILSNLFEKVLLLNKINVFLEDIEIVQKYGVTLFRVLSKYTDTQTVFKSIPVSIQMFSDIYIVEDICEIARRSKSLDLYKTILSYFKVCDDSTKVRILSVLDLNSVSKNVFTPFEISLQIMNSSDIVNQRLINVLIDFNAMFDDYFVHNDIVSFALFKSYNEMTTFKSLECLLMGKTFENCGNLTKIERPETVASVISFLFQCLTVLVSSPPKSLQIFEEKTFIFIRRFTKLPKAEFDSLCDIRVLDSIVFFSQFVFDPKAVLKVSTASITDDKSILKEISGVFYVDISYVNKSGRTSSINYVSYADLLIGFMTKNGLEGTFYEHKNVESINLFAKSSDLINLYSQILASFMADENAFKKSFISLLAQHGSRQEILVGDLALNVIVVILARVETYSAPLGVFVELFDFLAVATYNGYFTDLCLLFSSLLPILGSLYQSPHLTLLSSDERTLNSLRSILIHIFEVSLDDVPQLFDIVNSISHFLFKNSGLFDFDFSCQFLFKLIQHPMVKEYYIKQTTELSIKYLMNEEFRQIWQTKTDIPIENFISGIKSNLKGKITKNFTDTLAFLAEYTTRIEPYTPCSAAHHLTEDQITTNLSLSYVYLMKYRNYTDMYLKQIINLAKSNLLRKMEQQSSKIWHFLHKFELQTENYNYFTISPLVWPIETPHILVPSDLSLPSGENDIEKYKLDVETNETNLIKNYQDLSNCFYIEMKGKFVNPLNYRFAVIPNGQFLYNSFAATYSEKYGNVSYSFPCKLRRMPEQQNSVTFVFENHFLVLINSKIVDNFDLELTKTEAPINFRSLSNDILLGFYGEFSLFCGHFVLIFPFKKIIFSKMHMNLHKLTAIEFKLYNTGTLIISPVDNQKLPDSFVKEILVSKNINFGTKKLFQLNSSSALSLWQSGMLSTYDYLLVINSLGSRSFADLTQYPVFPWIISDYDSDDCGHFTSHRKINLPMGQQTEERSKMFDSTFNGQFLYGAHYSMGASVHFFLLRTPPFTFYDWDLHTGYDNLSRIFFDIKYSWQSSSELNTNDVKELIPELFSLPELFLNVCNLNLIEEVKLPKWCKSAVHFILVNREELNEASIGQWIDLIFGVSQQGQLATQSKNIFLPESYHSYIDTIREDDIDEISTLALRLEHWGQCPIQLFKKNHQERNFNPKKVSLEFEKMTNEFSNLNYLVIDSSNYSLCYGNFVYRNTLFSGVNFYNYSSDGALLVVDFIYGFSSAYLLCYSKANKMTQIIQLGVFNSSDISKSFPCSRSMMVCSVRKNSVVVWDAIRGSFHREIKVNEKIVGISLDEQLDLMWITTNSSMRIYTLNGIFVCQKKFDSFIGRITNVSSYNIGQCFFNVVVSENTKICIFELDSRSLSLNLKTQFKMDNPISRIIDVFEKQVLIIQDITGEKFVLRLSNKGKGKN</sequence>
<dbReference type="InterPro" id="IPR050865">
    <property type="entry name" value="BEACH_Domain"/>
</dbReference>
<dbReference type="SMART" id="SM01026">
    <property type="entry name" value="Beach"/>
    <property type="match status" value="1"/>
</dbReference>
<dbReference type="Pfam" id="PF02138">
    <property type="entry name" value="Beach"/>
    <property type="match status" value="1"/>
</dbReference>
<dbReference type="InterPro" id="IPR036372">
    <property type="entry name" value="BEACH_dom_sf"/>
</dbReference>
<dbReference type="VEuPathDB" id="TrichDB:TVAGG3_0000630"/>
<dbReference type="SUPFAM" id="SSF50969">
    <property type="entry name" value="YVTN repeat-like/Quinoprotein amine dehydrogenase"/>
    <property type="match status" value="1"/>
</dbReference>
<name>A2E9C8_TRIV3</name>
<dbReference type="eggNOG" id="KOG1786">
    <property type="taxonomic scope" value="Eukaryota"/>
</dbReference>
<dbReference type="InterPro" id="IPR000409">
    <property type="entry name" value="BEACH_dom"/>
</dbReference>
<dbReference type="InParanoid" id="A2E9C8"/>
<accession>A2E9C8</accession>
<protein>
    <submittedName>
        <fullName evidence="2">Beige/BEACH domain containing protein</fullName>
    </submittedName>
</protein>
<dbReference type="SUPFAM" id="SSF81837">
    <property type="entry name" value="BEACH domain"/>
    <property type="match status" value="1"/>
</dbReference>
<dbReference type="PANTHER" id="PTHR13743">
    <property type="entry name" value="BEIGE/BEACH-RELATED"/>
    <property type="match status" value="1"/>
</dbReference>
<dbReference type="KEGG" id="tva:4768627"/>
<reference evidence="2" key="1">
    <citation type="submission" date="2006-10" db="EMBL/GenBank/DDBJ databases">
        <authorList>
            <person name="Amadeo P."/>
            <person name="Zhao Q."/>
            <person name="Wortman J."/>
            <person name="Fraser-Liggett C."/>
            <person name="Carlton J."/>
        </authorList>
    </citation>
    <scope>NUCLEOTIDE SEQUENCE</scope>
    <source>
        <strain evidence="2">G3</strain>
    </source>
</reference>
<evidence type="ECO:0000259" key="1">
    <source>
        <dbReference type="PROSITE" id="PS50197"/>
    </source>
</evidence>
<dbReference type="STRING" id="5722.A2E9C8"/>
<evidence type="ECO:0000313" key="3">
    <source>
        <dbReference type="Proteomes" id="UP000001542"/>
    </source>
</evidence>
<feature type="domain" description="BEACH" evidence="1">
    <location>
        <begin position="1755"/>
        <end position="2023"/>
    </location>
</feature>
<reference evidence="2" key="2">
    <citation type="journal article" date="2007" name="Science">
        <title>Draft genome sequence of the sexually transmitted pathogen Trichomonas vaginalis.</title>
        <authorList>
            <person name="Carlton J.M."/>
            <person name="Hirt R.P."/>
            <person name="Silva J.C."/>
            <person name="Delcher A.L."/>
            <person name="Schatz M."/>
            <person name="Zhao Q."/>
            <person name="Wortman J.R."/>
            <person name="Bidwell S.L."/>
            <person name="Alsmark U.C.M."/>
            <person name="Besteiro S."/>
            <person name="Sicheritz-Ponten T."/>
            <person name="Noel C.J."/>
            <person name="Dacks J.B."/>
            <person name="Foster P.G."/>
            <person name="Simillion C."/>
            <person name="Van de Peer Y."/>
            <person name="Miranda-Saavedra D."/>
            <person name="Barton G.J."/>
            <person name="Westrop G.D."/>
            <person name="Mueller S."/>
            <person name="Dessi D."/>
            <person name="Fiori P.L."/>
            <person name="Ren Q."/>
            <person name="Paulsen I."/>
            <person name="Zhang H."/>
            <person name="Bastida-Corcuera F.D."/>
            <person name="Simoes-Barbosa A."/>
            <person name="Brown M.T."/>
            <person name="Hayes R.D."/>
            <person name="Mukherjee M."/>
            <person name="Okumura C.Y."/>
            <person name="Schneider R."/>
            <person name="Smith A.J."/>
            <person name="Vanacova S."/>
            <person name="Villalvazo M."/>
            <person name="Haas B.J."/>
            <person name="Pertea M."/>
            <person name="Feldblyum T.V."/>
            <person name="Utterback T.R."/>
            <person name="Shu C.L."/>
            <person name="Osoegawa K."/>
            <person name="de Jong P.J."/>
            <person name="Hrdy I."/>
            <person name="Horvathova L."/>
            <person name="Zubacova Z."/>
            <person name="Dolezal P."/>
            <person name="Malik S.B."/>
            <person name="Logsdon J.M. Jr."/>
            <person name="Henze K."/>
            <person name="Gupta A."/>
            <person name="Wang C.C."/>
            <person name="Dunne R.L."/>
            <person name="Upcroft J.A."/>
            <person name="Upcroft P."/>
            <person name="White O."/>
            <person name="Salzberg S.L."/>
            <person name="Tang P."/>
            <person name="Chiu C.-H."/>
            <person name="Lee Y.-S."/>
            <person name="Embley T.M."/>
            <person name="Coombs G.H."/>
            <person name="Mottram J.C."/>
            <person name="Tachezy J."/>
            <person name="Fraser-Liggett C.M."/>
            <person name="Johnson P.J."/>
        </authorList>
    </citation>
    <scope>NUCLEOTIDE SEQUENCE [LARGE SCALE GENOMIC DNA]</scope>
    <source>
        <strain evidence="2">G3</strain>
    </source>
</reference>
<dbReference type="InterPro" id="IPR011044">
    <property type="entry name" value="Quino_amine_DH_bsu"/>
</dbReference>
<dbReference type="PANTHER" id="PTHR13743:SF112">
    <property type="entry name" value="BEACH DOMAIN-CONTAINING PROTEIN"/>
    <property type="match status" value="1"/>
</dbReference>
<dbReference type="RefSeq" id="XP_001322915.1">
    <property type="nucleotide sequence ID" value="XM_001322880.1"/>
</dbReference>
<dbReference type="Proteomes" id="UP000001542">
    <property type="component" value="Unassembled WGS sequence"/>
</dbReference>
<dbReference type="CDD" id="cd06071">
    <property type="entry name" value="Beach"/>
    <property type="match status" value="1"/>
</dbReference>
<dbReference type="EMBL" id="DS113333">
    <property type="protein sequence ID" value="EAY10692.1"/>
    <property type="molecule type" value="Genomic_DNA"/>
</dbReference>
<dbReference type="Gene3D" id="1.10.1540.10">
    <property type="entry name" value="BEACH domain"/>
    <property type="match status" value="1"/>
</dbReference>
<proteinExistence type="predicted"/>
<dbReference type="SMR" id="A2E9C8"/>
<dbReference type="PROSITE" id="PS50197">
    <property type="entry name" value="BEACH"/>
    <property type="match status" value="1"/>
</dbReference>